<accession>A0A382UB57</accession>
<proteinExistence type="predicted"/>
<evidence type="ECO:0000313" key="1">
    <source>
        <dbReference type="EMBL" id="SVD31292.1"/>
    </source>
</evidence>
<protein>
    <submittedName>
        <fullName evidence="1">Uncharacterized protein</fullName>
    </submittedName>
</protein>
<reference evidence="1" key="1">
    <citation type="submission" date="2018-05" db="EMBL/GenBank/DDBJ databases">
        <authorList>
            <person name="Lanie J.A."/>
            <person name="Ng W.-L."/>
            <person name="Kazmierczak K.M."/>
            <person name="Andrzejewski T.M."/>
            <person name="Davidsen T.M."/>
            <person name="Wayne K.J."/>
            <person name="Tettelin H."/>
            <person name="Glass J.I."/>
            <person name="Rusch D."/>
            <person name="Podicherti R."/>
            <person name="Tsui H.-C.T."/>
            <person name="Winkler M.E."/>
        </authorList>
    </citation>
    <scope>NUCLEOTIDE SEQUENCE</scope>
</reference>
<name>A0A382UB57_9ZZZZ</name>
<dbReference type="AlphaFoldDB" id="A0A382UB57"/>
<dbReference type="EMBL" id="UINC01142762">
    <property type="protein sequence ID" value="SVD31292.1"/>
    <property type="molecule type" value="Genomic_DNA"/>
</dbReference>
<feature type="non-terminal residue" evidence="1">
    <location>
        <position position="65"/>
    </location>
</feature>
<gene>
    <name evidence="1" type="ORF">METZ01_LOCUS384146</name>
</gene>
<organism evidence="1">
    <name type="scientific">marine metagenome</name>
    <dbReference type="NCBI Taxonomy" id="408172"/>
    <lineage>
        <taxon>unclassified sequences</taxon>
        <taxon>metagenomes</taxon>
        <taxon>ecological metagenomes</taxon>
    </lineage>
</organism>
<sequence>MLLLQRSTPGYALFVAFAVSASLSAQSQDGLTGTLVILNKGEATATFIDVASGEAVARLPTGQGP</sequence>